<dbReference type="AlphaFoldDB" id="A0A4R1KU29"/>
<gene>
    <name evidence="2" type="ORF">DFQ05_1831</name>
</gene>
<evidence type="ECO:0000259" key="1">
    <source>
        <dbReference type="Pfam" id="PF08818"/>
    </source>
</evidence>
<reference evidence="2 3" key="1">
    <citation type="journal article" date="2015" name="Stand. Genomic Sci.">
        <title>Genomic Encyclopedia of Bacterial and Archaeal Type Strains, Phase III: the genomes of soil and plant-associated and newly described type strains.</title>
        <authorList>
            <person name="Whitman W.B."/>
            <person name="Woyke T."/>
            <person name="Klenk H.P."/>
            <person name="Zhou Y."/>
            <person name="Lilburn T.G."/>
            <person name="Beck B.J."/>
            <person name="De Vos P."/>
            <person name="Vandamme P."/>
            <person name="Eisen J.A."/>
            <person name="Garrity G."/>
            <person name="Hugenholtz P."/>
            <person name="Kyrpides N.C."/>
        </authorList>
    </citation>
    <scope>NUCLEOTIDE SEQUENCE [LARGE SCALE GENOMIC DNA]</scope>
    <source>
        <strain evidence="2 3">CECT 8445</strain>
    </source>
</reference>
<evidence type="ECO:0000313" key="2">
    <source>
        <dbReference type="EMBL" id="TCK68047.1"/>
    </source>
</evidence>
<evidence type="ECO:0000313" key="3">
    <source>
        <dbReference type="Proteomes" id="UP000295714"/>
    </source>
</evidence>
<feature type="domain" description="YdhG-like" evidence="1">
    <location>
        <begin position="26"/>
        <end position="127"/>
    </location>
</feature>
<organism evidence="2 3">
    <name type="scientific">Winogradskyella wandonensis</name>
    <dbReference type="NCBI Taxonomy" id="1442586"/>
    <lineage>
        <taxon>Bacteria</taxon>
        <taxon>Pseudomonadati</taxon>
        <taxon>Bacteroidota</taxon>
        <taxon>Flavobacteriia</taxon>
        <taxon>Flavobacteriales</taxon>
        <taxon>Flavobacteriaceae</taxon>
        <taxon>Winogradskyella</taxon>
    </lineage>
</organism>
<protein>
    <submittedName>
        <fullName evidence="2">Uncharacterized protein DUF1801</fullName>
    </submittedName>
</protein>
<accession>A0A4R1KU29</accession>
<dbReference type="Pfam" id="PF08818">
    <property type="entry name" value="DUF1801"/>
    <property type="match status" value="1"/>
</dbReference>
<comment type="caution">
    <text evidence="2">The sequence shown here is derived from an EMBL/GenBank/DDBJ whole genome shotgun (WGS) entry which is preliminary data.</text>
</comment>
<keyword evidence="3" id="KW-1185">Reference proteome</keyword>
<name>A0A4R1KU29_9FLAO</name>
<dbReference type="EMBL" id="SMGI01000002">
    <property type="protein sequence ID" value="TCK68047.1"/>
    <property type="molecule type" value="Genomic_DNA"/>
</dbReference>
<dbReference type="OrthoDB" id="5951444at2"/>
<dbReference type="InterPro" id="IPR014922">
    <property type="entry name" value="YdhG-like"/>
</dbReference>
<dbReference type="RefSeq" id="WP_132705056.1">
    <property type="nucleotide sequence ID" value="NZ_SMGI01000002.1"/>
</dbReference>
<proteinExistence type="predicted"/>
<sequence length="136" mass="15571">MVQKIQENNADVRSFLSEFKNEERYQDLLDIMAIMSDVSGEPAKLWGKQMIGFGSYNYKNKTTEGTWFLTGFSPRKKDISLYIIAGFENNPELLEKLGKHKTGKSCLYINRLSDIDVDVLKILISKSITTTKQKHS</sequence>
<dbReference type="Proteomes" id="UP000295714">
    <property type="component" value="Unassembled WGS sequence"/>
</dbReference>
<dbReference type="SUPFAM" id="SSF159888">
    <property type="entry name" value="YdhG-like"/>
    <property type="match status" value="1"/>
</dbReference>